<feature type="region of interest" description="Disordered" evidence="1">
    <location>
        <begin position="16"/>
        <end position="42"/>
    </location>
</feature>
<dbReference type="PANTHER" id="PTHR24359:SF37">
    <property type="entry name" value="PROTEIN KINASE DOMAIN-CONTAINING PROTEIN"/>
    <property type="match status" value="1"/>
</dbReference>
<dbReference type="CDD" id="cd00180">
    <property type="entry name" value="PKc"/>
    <property type="match status" value="1"/>
</dbReference>
<dbReference type="AlphaFoldDB" id="A0A428UZU4"/>
<evidence type="ECO:0000313" key="4">
    <source>
        <dbReference type="Proteomes" id="UP000288429"/>
    </source>
</evidence>
<reference evidence="3 4" key="1">
    <citation type="submission" date="2017-06" db="EMBL/GenBank/DDBJ databases">
        <title>Cmopartive genomic analysis of Ambrosia Fusariam Clade fungi.</title>
        <authorList>
            <person name="Stajich J.E."/>
            <person name="Carrillo J."/>
            <person name="Kijimoto T."/>
            <person name="Eskalen A."/>
            <person name="O'Donnell K."/>
            <person name="Kasson M."/>
        </authorList>
    </citation>
    <scope>NUCLEOTIDE SEQUENCE [LARGE SCALE GENOMIC DNA]</scope>
    <source>
        <strain evidence="3 4">NRRL 20438</strain>
    </source>
</reference>
<proteinExistence type="predicted"/>
<keyword evidence="4" id="KW-1185">Reference proteome</keyword>
<dbReference type="GO" id="GO:0004674">
    <property type="term" value="F:protein serine/threonine kinase activity"/>
    <property type="evidence" value="ECO:0007669"/>
    <property type="project" value="TreeGrafter"/>
</dbReference>
<dbReference type="PROSITE" id="PS50011">
    <property type="entry name" value="PROTEIN_KINASE_DOM"/>
    <property type="match status" value="1"/>
</dbReference>
<dbReference type="Gene3D" id="1.10.510.10">
    <property type="entry name" value="Transferase(Phosphotransferase) domain 1"/>
    <property type="match status" value="1"/>
</dbReference>
<dbReference type="SMART" id="SM00220">
    <property type="entry name" value="S_TKc"/>
    <property type="match status" value="1"/>
</dbReference>
<dbReference type="SUPFAM" id="SSF56112">
    <property type="entry name" value="Protein kinase-like (PK-like)"/>
    <property type="match status" value="1"/>
</dbReference>
<evidence type="ECO:0000259" key="2">
    <source>
        <dbReference type="PROSITE" id="PS50011"/>
    </source>
</evidence>
<evidence type="ECO:0000256" key="1">
    <source>
        <dbReference type="SAM" id="MobiDB-lite"/>
    </source>
</evidence>
<feature type="domain" description="Protein kinase" evidence="2">
    <location>
        <begin position="237"/>
        <end position="547"/>
    </location>
</feature>
<dbReference type="Pfam" id="PF00069">
    <property type="entry name" value="Pkinase"/>
    <property type="match status" value="1"/>
</dbReference>
<comment type="caution">
    <text evidence="3">The sequence shown here is derived from an EMBL/GenBank/DDBJ whole genome shotgun (WGS) entry which is preliminary data.</text>
</comment>
<evidence type="ECO:0000313" key="3">
    <source>
        <dbReference type="EMBL" id="RSM19819.1"/>
    </source>
</evidence>
<dbReference type="Proteomes" id="UP000288429">
    <property type="component" value="Unassembled WGS sequence"/>
</dbReference>
<dbReference type="InterPro" id="IPR000719">
    <property type="entry name" value="Prot_kinase_dom"/>
</dbReference>
<protein>
    <recommendedName>
        <fullName evidence="2">Protein kinase domain-containing protein</fullName>
    </recommendedName>
</protein>
<dbReference type="PANTHER" id="PTHR24359">
    <property type="entry name" value="SERINE/THREONINE-PROTEIN KINASE SBK1"/>
    <property type="match status" value="1"/>
</dbReference>
<dbReference type="InterPro" id="IPR011009">
    <property type="entry name" value="Kinase-like_dom_sf"/>
</dbReference>
<dbReference type="GO" id="GO:0005524">
    <property type="term" value="F:ATP binding"/>
    <property type="evidence" value="ECO:0007669"/>
    <property type="project" value="InterPro"/>
</dbReference>
<sequence>MTLLLPSCLLNIRELRSIPPTPPPPTSLLIDDSPPTQSTIPNPQHEYYTYEGSGLITIYEDNDVPLADLLRDYQIFGEDGRYWTDKLLRHILTRDRVQYELERSVYTFRDVNDLLNKVRPLKGSTQSESYLKVFALLLLQDKVKDLELFIKDTVCDEKLPIILKKAKRGYGVYSSKDPFTLLKCFNSWRSNEHEGFERDQWNVLTTFFGLTKEKTCKEFELTPKMSRPWRKYQPTGSSDRVLHAAGAFGVVTRVEFHPTSHSFQDALREVNIDISGFAIKTLHSTKPEDEPQFRRELDQLKRFSGVAHSHLVTTLGAFKHGDKWNFIFPGAHCDLDEYLERHDPSWTHGAVDWAFKQLLGITGALDTIHNPKHLHLDPNIEKKYGRHGDIKCDNILCFPVSAQSDQYHLIISDFGISAFNRDKSRSNIPNEKVPGVPGYRPPECDVTGGEISRSFDIWTLGCLFLEFITWLLGGRNLLGDFRCKRVTTYLITGARNNMFYVLKRTESGGYVAQVKPEVTNWIQGLRGHENCSQLIHDVLDLIQHEMLVVLEDKQKKALIGSTGKRSPSGELKKKLDRIQHKCTETYCTKGLPRADKTPLLAPAVKVELNSFAKLSISQQDKAGGK</sequence>
<gene>
    <name evidence="3" type="ORF">CDV31_001176</name>
</gene>
<dbReference type="EMBL" id="NIZV01000009">
    <property type="protein sequence ID" value="RSM19819.1"/>
    <property type="molecule type" value="Genomic_DNA"/>
</dbReference>
<accession>A0A428UZU4</accession>
<organism evidence="3 4">
    <name type="scientific">Fusarium ambrosium</name>
    <dbReference type="NCBI Taxonomy" id="131363"/>
    <lineage>
        <taxon>Eukaryota</taxon>
        <taxon>Fungi</taxon>
        <taxon>Dikarya</taxon>
        <taxon>Ascomycota</taxon>
        <taxon>Pezizomycotina</taxon>
        <taxon>Sordariomycetes</taxon>
        <taxon>Hypocreomycetidae</taxon>
        <taxon>Hypocreales</taxon>
        <taxon>Nectriaceae</taxon>
        <taxon>Fusarium</taxon>
        <taxon>Fusarium solani species complex</taxon>
    </lineage>
</organism>
<name>A0A428UZU4_9HYPO</name>